<gene>
    <name evidence="7" type="ORF">WMO64_12450</name>
</gene>
<dbReference type="InterPro" id="IPR002941">
    <property type="entry name" value="DNA_methylase_N4/N6"/>
</dbReference>
<evidence type="ECO:0000313" key="7">
    <source>
        <dbReference type="EMBL" id="MEQ2444275.1"/>
    </source>
</evidence>
<keyword evidence="2 7" id="KW-0489">Methyltransferase</keyword>
<keyword evidence="3 7" id="KW-0808">Transferase</keyword>
<dbReference type="EC" id="2.1.1.-" evidence="7"/>
<evidence type="ECO:0000313" key="8">
    <source>
        <dbReference type="Proteomes" id="UP001464378"/>
    </source>
</evidence>
<evidence type="ECO:0000259" key="6">
    <source>
        <dbReference type="Pfam" id="PF01555"/>
    </source>
</evidence>
<comment type="caution">
    <text evidence="7">The sequence shown here is derived from an EMBL/GenBank/DDBJ whole genome shotgun (WGS) entry which is preliminary data.</text>
</comment>
<evidence type="ECO:0000256" key="1">
    <source>
        <dbReference type="ARBA" id="ARBA00006594"/>
    </source>
</evidence>
<dbReference type="PRINTS" id="PR00506">
    <property type="entry name" value="D21N6MTFRASE"/>
</dbReference>
<protein>
    <submittedName>
        <fullName evidence="7">Site-specific DNA-methyltransferase</fullName>
        <ecNumber evidence="7">2.1.1.-</ecNumber>
    </submittedName>
</protein>
<dbReference type="SUPFAM" id="SSF53335">
    <property type="entry name" value="S-adenosyl-L-methionine-dependent methyltransferases"/>
    <property type="match status" value="1"/>
</dbReference>
<dbReference type="GO" id="GO:0008168">
    <property type="term" value="F:methyltransferase activity"/>
    <property type="evidence" value="ECO:0007669"/>
    <property type="project" value="UniProtKB-KW"/>
</dbReference>
<proteinExistence type="inferred from homology"/>
<dbReference type="PIRSF" id="PIRSF015855">
    <property type="entry name" value="TypeIII_Mtase_mKpnI"/>
    <property type="match status" value="1"/>
</dbReference>
<evidence type="ECO:0000256" key="5">
    <source>
        <dbReference type="ARBA" id="ARBA00022747"/>
    </source>
</evidence>
<keyword evidence="5" id="KW-0680">Restriction system</keyword>
<evidence type="ECO:0000256" key="2">
    <source>
        <dbReference type="ARBA" id="ARBA00022603"/>
    </source>
</evidence>
<organism evidence="7 8">
    <name type="scientific">Pseudoflavonifractor intestinihominis</name>
    <dbReference type="NCBI Taxonomy" id="3133171"/>
    <lineage>
        <taxon>Bacteria</taxon>
        <taxon>Bacillati</taxon>
        <taxon>Bacillota</taxon>
        <taxon>Clostridia</taxon>
        <taxon>Eubacteriales</taxon>
        <taxon>Oscillospiraceae</taxon>
        <taxon>Pseudoflavonifractor</taxon>
    </lineage>
</organism>
<name>A0ABV1EAE5_9FIRM</name>
<dbReference type="EMBL" id="JBBMFK010000022">
    <property type="protein sequence ID" value="MEQ2444275.1"/>
    <property type="molecule type" value="Genomic_DNA"/>
</dbReference>
<comment type="similarity">
    <text evidence="1">Belongs to the N(4)/N(6)-methyltransferase family.</text>
</comment>
<dbReference type="Gene3D" id="3.40.50.150">
    <property type="entry name" value="Vaccinia Virus protein VP39"/>
    <property type="match status" value="1"/>
</dbReference>
<dbReference type="InterPro" id="IPR029063">
    <property type="entry name" value="SAM-dependent_MTases_sf"/>
</dbReference>
<evidence type="ECO:0000256" key="4">
    <source>
        <dbReference type="ARBA" id="ARBA00022691"/>
    </source>
</evidence>
<dbReference type="GO" id="GO:0032259">
    <property type="term" value="P:methylation"/>
    <property type="evidence" value="ECO:0007669"/>
    <property type="project" value="UniProtKB-KW"/>
</dbReference>
<dbReference type="InterPro" id="IPR002052">
    <property type="entry name" value="DNA_methylase_N6_adenine_CS"/>
</dbReference>
<keyword evidence="8" id="KW-1185">Reference proteome</keyword>
<reference evidence="7 8" key="1">
    <citation type="submission" date="2024-03" db="EMBL/GenBank/DDBJ databases">
        <title>Human intestinal bacterial collection.</title>
        <authorList>
            <person name="Pauvert C."/>
            <person name="Hitch T.C.A."/>
            <person name="Clavel T."/>
        </authorList>
    </citation>
    <scope>NUCLEOTIDE SEQUENCE [LARGE SCALE GENOMIC DNA]</scope>
    <source>
        <strain evidence="7 8">CLA-AP-H29</strain>
    </source>
</reference>
<keyword evidence="4" id="KW-0949">S-adenosyl-L-methionine</keyword>
<dbReference type="InterPro" id="IPR002295">
    <property type="entry name" value="N4/N6-MTase_EcoPI_Mod-like"/>
</dbReference>
<sequence length="683" mass="78353">MNNLIDGLSMNIEQTNLDKLRSVFPECVSEGKLDIDKLLSLCGEYIDNDFEKYKFEWKGKADCLRLAQKRSTGTLRPCPEESVNWDTTQNLYIEGDNLEVLKLLQTAYYRKVKMIYIDPPYNTGNDFVYADDFADPMARYKEVTQQTTKSNPETMGRFHTNWLNMMYPRLRLAANLLRDDGVIFISIDDAELYNLKKICDEVFGEENYVATLVYDKNRKNDAKYFSVGHEYMLVYFKSAATIYEKGIVLRATKEGIDEVKEEFQRLRTLYNDDWTKVNEGLKALYASWPADDPRKSLARFTRVDEKGPYRDDGNINWPGGGGPMYDVIHPITGKVCKKPVSGWRYPTPERLQEEIEKGHVVFGKDETTVPRVRMNLFEADKEVLRSVHFSYAQTATNEFVKIFDGKRVFENPKSIDDIKKLVEYITAKNDSDIVLDFFSGSATTAHAVMQLNAEDGGNRRFILVQLPELCDEKSEAYKAGYKNICEIGKERIRRAGKKIAETIYEEKFAVKIGGHTVTSLAPAVEIIQPKEKVVREIQKELKGIDVGFKAFKLDTSNLKTWDATPIEDEQLDLLYRRMNSMIHRVKPERTDLDMIYEIMLKLGVPLTYSVTSFSINNKTVYGVGDDCLLLICLAENVQPEDVEQMTEYAPAKIIISRDSFADDTAMANAYYILRDHGIELKLV</sequence>
<dbReference type="Proteomes" id="UP001464378">
    <property type="component" value="Unassembled WGS sequence"/>
</dbReference>
<evidence type="ECO:0000256" key="3">
    <source>
        <dbReference type="ARBA" id="ARBA00022679"/>
    </source>
</evidence>
<accession>A0ABV1EAE5</accession>
<dbReference type="RefSeq" id="WP_349232192.1">
    <property type="nucleotide sequence ID" value="NZ_JBBMFK010000022.1"/>
</dbReference>
<dbReference type="Pfam" id="PF01555">
    <property type="entry name" value="N6_N4_Mtase"/>
    <property type="match status" value="1"/>
</dbReference>
<feature type="domain" description="DNA methylase N-4/N-6" evidence="6">
    <location>
        <begin position="112"/>
        <end position="461"/>
    </location>
</feature>
<dbReference type="PROSITE" id="PS00092">
    <property type="entry name" value="N6_MTASE"/>
    <property type="match status" value="1"/>
</dbReference>